<dbReference type="GO" id="GO:0046856">
    <property type="term" value="P:phosphatidylinositol dephosphorylation"/>
    <property type="evidence" value="ECO:0007669"/>
    <property type="project" value="InterPro"/>
</dbReference>
<dbReference type="InterPro" id="IPR043573">
    <property type="entry name" value="Fig4-like"/>
</dbReference>
<dbReference type="PANTHER" id="PTHR45738:SF5">
    <property type="entry name" value="POLYPHOSPHOINOSITIDE PHOSPHATASE"/>
    <property type="match status" value="1"/>
</dbReference>
<feature type="region of interest" description="Disordered" evidence="2">
    <location>
        <begin position="117"/>
        <end position="171"/>
    </location>
</feature>
<protein>
    <submittedName>
        <fullName evidence="3">Uncharacterized protein</fullName>
    </submittedName>
</protein>
<evidence type="ECO:0000313" key="3">
    <source>
        <dbReference type="EMBL" id="PIK47748.1"/>
    </source>
</evidence>
<dbReference type="STRING" id="307972.A0A2G8KIC8"/>
<dbReference type="OrthoDB" id="405996at2759"/>
<keyword evidence="4" id="KW-1185">Reference proteome</keyword>
<sequence length="292" mass="33003">MRNGDTVAFQYGGSQLVHSVDSYRKLSPWIAQSRDIKQTVSRYYRNAFSDADKQNAINLFLGVFKPEPEAKLHLWDLETDHYLHHTINQPNMESYYEKRDFMPKTAIDLSPFTVRISQPQRKEESRQHGIFNLSFSRDSTKPSPDGSSSGGDSSSSDDSTSEISPSESKHKDVTTLVTMKDIFPTMQQTYGVQLLEPSKEDAACYQRYATMATTATSEMKQVKSKSGATVPYSPMTSPTFELPKDSVFEVTPPVVAKEILPEYNAFLKRGTLGGVTCSRENYQGYIEYLRKH</sequence>
<name>A0A2G8KIC8_STIJA</name>
<dbReference type="EMBL" id="MRZV01000561">
    <property type="protein sequence ID" value="PIK47748.1"/>
    <property type="molecule type" value="Genomic_DNA"/>
</dbReference>
<evidence type="ECO:0000256" key="1">
    <source>
        <dbReference type="ARBA" id="ARBA00022801"/>
    </source>
</evidence>
<dbReference type="GO" id="GO:0043813">
    <property type="term" value="F:phosphatidylinositol-3,5-bisphosphate 5-phosphatase activity"/>
    <property type="evidence" value="ECO:0007669"/>
    <property type="project" value="InterPro"/>
</dbReference>
<evidence type="ECO:0000256" key="2">
    <source>
        <dbReference type="SAM" id="MobiDB-lite"/>
    </source>
</evidence>
<feature type="compositionally biased region" description="Low complexity" evidence="2">
    <location>
        <begin position="141"/>
        <end position="166"/>
    </location>
</feature>
<gene>
    <name evidence="3" type="ORF">BSL78_15385</name>
</gene>
<organism evidence="3 4">
    <name type="scientific">Stichopus japonicus</name>
    <name type="common">Sea cucumber</name>
    <dbReference type="NCBI Taxonomy" id="307972"/>
    <lineage>
        <taxon>Eukaryota</taxon>
        <taxon>Metazoa</taxon>
        <taxon>Echinodermata</taxon>
        <taxon>Eleutherozoa</taxon>
        <taxon>Echinozoa</taxon>
        <taxon>Holothuroidea</taxon>
        <taxon>Aspidochirotacea</taxon>
        <taxon>Aspidochirotida</taxon>
        <taxon>Stichopodidae</taxon>
        <taxon>Apostichopus</taxon>
    </lineage>
</organism>
<accession>A0A2G8KIC8</accession>
<comment type="caution">
    <text evidence="3">The sequence shown here is derived from an EMBL/GenBank/DDBJ whole genome shotgun (WGS) entry which is preliminary data.</text>
</comment>
<dbReference type="Proteomes" id="UP000230750">
    <property type="component" value="Unassembled WGS sequence"/>
</dbReference>
<dbReference type="AlphaFoldDB" id="A0A2G8KIC8"/>
<proteinExistence type="predicted"/>
<reference evidence="3 4" key="1">
    <citation type="journal article" date="2017" name="PLoS Biol.">
        <title>The sea cucumber genome provides insights into morphological evolution and visceral regeneration.</title>
        <authorList>
            <person name="Zhang X."/>
            <person name="Sun L."/>
            <person name="Yuan J."/>
            <person name="Sun Y."/>
            <person name="Gao Y."/>
            <person name="Zhang L."/>
            <person name="Li S."/>
            <person name="Dai H."/>
            <person name="Hamel J.F."/>
            <person name="Liu C."/>
            <person name="Yu Y."/>
            <person name="Liu S."/>
            <person name="Lin W."/>
            <person name="Guo K."/>
            <person name="Jin S."/>
            <person name="Xu P."/>
            <person name="Storey K.B."/>
            <person name="Huan P."/>
            <person name="Zhang T."/>
            <person name="Zhou Y."/>
            <person name="Zhang J."/>
            <person name="Lin C."/>
            <person name="Li X."/>
            <person name="Xing L."/>
            <person name="Huo D."/>
            <person name="Sun M."/>
            <person name="Wang L."/>
            <person name="Mercier A."/>
            <person name="Li F."/>
            <person name="Yang H."/>
            <person name="Xiang J."/>
        </authorList>
    </citation>
    <scope>NUCLEOTIDE SEQUENCE [LARGE SCALE GENOMIC DNA]</scope>
    <source>
        <strain evidence="3">Shaxun</strain>
        <tissue evidence="3">Muscle</tissue>
    </source>
</reference>
<evidence type="ECO:0000313" key="4">
    <source>
        <dbReference type="Proteomes" id="UP000230750"/>
    </source>
</evidence>
<keyword evidence="1" id="KW-0378">Hydrolase</keyword>
<dbReference type="PANTHER" id="PTHR45738">
    <property type="entry name" value="POLYPHOSPHOINOSITIDE PHOSPHATASE"/>
    <property type="match status" value="1"/>
</dbReference>